<dbReference type="RefSeq" id="XP_030755431.1">
    <property type="nucleotide sequence ID" value="XM_030899571.1"/>
</dbReference>
<dbReference type="PRINTS" id="PR00821">
    <property type="entry name" value="TAGLIPASE"/>
</dbReference>
<dbReference type="OrthoDB" id="199913at2759"/>
<dbReference type="GO" id="GO:0016298">
    <property type="term" value="F:lipase activity"/>
    <property type="evidence" value="ECO:0007669"/>
    <property type="project" value="InterPro"/>
</dbReference>
<protein>
    <submittedName>
        <fullName evidence="8">Pancreatic lipase-related protein 3-like</fullName>
    </submittedName>
</protein>
<dbReference type="InterPro" id="IPR029058">
    <property type="entry name" value="AB_hydrolase_fold"/>
</dbReference>
<feature type="signal peptide" evidence="5">
    <location>
        <begin position="1"/>
        <end position="17"/>
    </location>
</feature>
<dbReference type="Proteomes" id="UP000504635">
    <property type="component" value="Unplaced"/>
</dbReference>
<dbReference type="InterPro" id="IPR013818">
    <property type="entry name" value="Lipase"/>
</dbReference>
<evidence type="ECO:0000259" key="6">
    <source>
        <dbReference type="Pfam" id="PF00151"/>
    </source>
</evidence>
<dbReference type="GO" id="GO:0005615">
    <property type="term" value="C:extracellular space"/>
    <property type="evidence" value="ECO:0007669"/>
    <property type="project" value="TreeGrafter"/>
</dbReference>
<evidence type="ECO:0000256" key="4">
    <source>
        <dbReference type="RuleBase" id="RU004262"/>
    </source>
</evidence>
<organism evidence="7 8">
    <name type="scientific">Sitophilus oryzae</name>
    <name type="common">Rice weevil</name>
    <name type="synonym">Curculio oryzae</name>
    <dbReference type="NCBI Taxonomy" id="7048"/>
    <lineage>
        <taxon>Eukaryota</taxon>
        <taxon>Metazoa</taxon>
        <taxon>Ecdysozoa</taxon>
        <taxon>Arthropoda</taxon>
        <taxon>Hexapoda</taxon>
        <taxon>Insecta</taxon>
        <taxon>Pterygota</taxon>
        <taxon>Neoptera</taxon>
        <taxon>Endopterygota</taxon>
        <taxon>Coleoptera</taxon>
        <taxon>Polyphaga</taxon>
        <taxon>Cucujiformia</taxon>
        <taxon>Curculionidae</taxon>
        <taxon>Dryophthorinae</taxon>
        <taxon>Sitophilus</taxon>
    </lineage>
</organism>
<dbReference type="PANTHER" id="PTHR11610">
    <property type="entry name" value="LIPASE"/>
    <property type="match status" value="1"/>
</dbReference>
<reference evidence="8" key="1">
    <citation type="submission" date="2025-08" db="UniProtKB">
        <authorList>
            <consortium name="RefSeq"/>
        </authorList>
    </citation>
    <scope>IDENTIFICATION</scope>
    <source>
        <tissue evidence="8">Gonads</tissue>
    </source>
</reference>
<keyword evidence="5" id="KW-0732">Signal</keyword>
<accession>A0A6J2XWH6</accession>
<feature type="chain" id="PRO_5026817703" evidence="5">
    <location>
        <begin position="18"/>
        <end position="313"/>
    </location>
</feature>
<evidence type="ECO:0000256" key="2">
    <source>
        <dbReference type="ARBA" id="ARBA00010701"/>
    </source>
</evidence>
<dbReference type="Pfam" id="PF00151">
    <property type="entry name" value="Lipase"/>
    <property type="match status" value="1"/>
</dbReference>
<keyword evidence="3" id="KW-0964">Secreted</keyword>
<sequence length="313" mass="34983">MLLRKYVLLVALSCGLCEDLKDLNITELIKLGQDISQVRPYEASTSDVQFYIVADLEGVPVLLTSDNTDLVSPDKDTKIIIHGWIENHRRSWYKTIADEYLKINDINFIEVDWENIARLPYISSAKNLKFVGDEIVKFIADMNLSAEKIHVIGHSLGAHVAGIVGKGILEKSGLKLARISGLDPAGPYFRDPLISSKDRLDKNDAEIVDAIHTDAGFYGYESPIGTLDIYVNRGRRVQPGCLSDLTPKSLGEMLTTSFCSHARSTVYFAEWINIGKFKCLFHQRTVSFSSDEVTKDVTGVCYATTNKEEPFLQ</sequence>
<proteinExistence type="inferred from homology"/>
<keyword evidence="7" id="KW-1185">Reference proteome</keyword>
<evidence type="ECO:0000313" key="7">
    <source>
        <dbReference type="Proteomes" id="UP000504635"/>
    </source>
</evidence>
<comment type="subcellular location">
    <subcellularLocation>
        <location evidence="1">Secreted</location>
    </subcellularLocation>
</comment>
<dbReference type="GO" id="GO:0017171">
    <property type="term" value="F:serine hydrolase activity"/>
    <property type="evidence" value="ECO:0007669"/>
    <property type="project" value="TreeGrafter"/>
</dbReference>
<dbReference type="AlphaFoldDB" id="A0A6J2XWH6"/>
<dbReference type="KEGG" id="soy:115881867"/>
<name>A0A6J2XWH6_SITOR</name>
<dbReference type="GO" id="GO:0016042">
    <property type="term" value="P:lipid catabolic process"/>
    <property type="evidence" value="ECO:0007669"/>
    <property type="project" value="TreeGrafter"/>
</dbReference>
<dbReference type="InParanoid" id="A0A6J2XWH6"/>
<feature type="domain" description="Lipase" evidence="6">
    <location>
        <begin position="73"/>
        <end position="303"/>
    </location>
</feature>
<evidence type="ECO:0000256" key="3">
    <source>
        <dbReference type="ARBA" id="ARBA00022525"/>
    </source>
</evidence>
<dbReference type="Gene3D" id="3.40.50.1820">
    <property type="entry name" value="alpha/beta hydrolase"/>
    <property type="match status" value="1"/>
</dbReference>
<gene>
    <name evidence="8" type="primary">LOC115881867</name>
</gene>
<dbReference type="SUPFAM" id="SSF53474">
    <property type="entry name" value="alpha/beta-Hydrolases"/>
    <property type="match status" value="1"/>
</dbReference>
<dbReference type="InterPro" id="IPR000734">
    <property type="entry name" value="TAG_lipase"/>
</dbReference>
<dbReference type="GeneID" id="115881867"/>
<evidence type="ECO:0000313" key="8">
    <source>
        <dbReference type="RefSeq" id="XP_030755431.1"/>
    </source>
</evidence>
<evidence type="ECO:0000256" key="5">
    <source>
        <dbReference type="SAM" id="SignalP"/>
    </source>
</evidence>
<dbReference type="PANTHER" id="PTHR11610:SF173">
    <property type="entry name" value="LIPASE DOMAIN-CONTAINING PROTEIN-RELATED"/>
    <property type="match status" value="1"/>
</dbReference>
<evidence type="ECO:0000256" key="1">
    <source>
        <dbReference type="ARBA" id="ARBA00004613"/>
    </source>
</evidence>
<comment type="similarity">
    <text evidence="2 4">Belongs to the AB hydrolase superfamily. Lipase family.</text>
</comment>